<comment type="caution">
    <text evidence="2">The sequence shown here is derived from an EMBL/GenBank/DDBJ whole genome shotgun (WGS) entry which is preliminary data.</text>
</comment>
<evidence type="ECO:0000313" key="3">
    <source>
        <dbReference type="Proteomes" id="UP000297447"/>
    </source>
</evidence>
<keyword evidence="1" id="KW-0472">Membrane</keyword>
<dbReference type="EMBL" id="SOHE01000048">
    <property type="protein sequence ID" value="TFD49606.1"/>
    <property type="molecule type" value="Genomic_DNA"/>
</dbReference>
<evidence type="ECO:0000313" key="2">
    <source>
        <dbReference type="EMBL" id="TFD49606.1"/>
    </source>
</evidence>
<feature type="transmembrane region" description="Helical" evidence="1">
    <location>
        <begin position="193"/>
        <end position="210"/>
    </location>
</feature>
<accession>A0A4R8ZZX0</accession>
<keyword evidence="3" id="KW-1185">Reference proteome</keyword>
<protein>
    <submittedName>
        <fullName evidence="2">HXXEE domain-containing protein</fullName>
    </submittedName>
</protein>
<evidence type="ECO:0000256" key="1">
    <source>
        <dbReference type="SAM" id="Phobius"/>
    </source>
</evidence>
<dbReference type="Proteomes" id="UP000297447">
    <property type="component" value="Unassembled WGS sequence"/>
</dbReference>
<organism evidence="2 3">
    <name type="scientific">Cryobacterium frigoriphilum</name>
    <dbReference type="NCBI Taxonomy" id="1259150"/>
    <lineage>
        <taxon>Bacteria</taxon>
        <taxon>Bacillati</taxon>
        <taxon>Actinomycetota</taxon>
        <taxon>Actinomycetes</taxon>
        <taxon>Micrococcales</taxon>
        <taxon>Microbacteriaceae</taxon>
        <taxon>Cryobacterium</taxon>
    </lineage>
</organism>
<dbReference type="AlphaFoldDB" id="A0A4R8ZZX0"/>
<dbReference type="InterPro" id="IPR025671">
    <property type="entry name" value="HXXEE"/>
</dbReference>
<dbReference type="OrthoDB" id="4808449at2"/>
<name>A0A4R8ZZX0_9MICO</name>
<keyword evidence="1" id="KW-0812">Transmembrane</keyword>
<feature type="transmembrane region" description="Helical" evidence="1">
    <location>
        <begin position="129"/>
        <end position="147"/>
    </location>
</feature>
<sequence>MGHGELKRCEAKLSPAARKGGPCGAPNGHEICAGTTSKSSGGRGRYDFVVSIEPTGTRIAAVALFAAWLVHDVEEVFTFPATSRLLAARLGRDRVVVSPTQSVLAIALMGVLVGVACVRGTRSQGKSRLYRAVLAGLEAHVVTHIATSISFKSYTAGLITAPLVMFPGARVARAQLRRSGSPLLPSDTARGGALLFAAALGSHVISRIVLGTRNLRG</sequence>
<proteinExistence type="predicted"/>
<reference evidence="2 3" key="1">
    <citation type="submission" date="2019-03" db="EMBL/GenBank/DDBJ databases">
        <title>Genomics of glacier-inhabiting Cryobacterium strains.</title>
        <authorList>
            <person name="Liu Q."/>
            <person name="Xin Y.-H."/>
        </authorList>
    </citation>
    <scope>NUCLEOTIDE SEQUENCE [LARGE SCALE GENOMIC DNA]</scope>
    <source>
        <strain evidence="2 3">Hh14</strain>
    </source>
</reference>
<gene>
    <name evidence="2" type="ORF">E3T55_11040</name>
</gene>
<feature type="transmembrane region" description="Helical" evidence="1">
    <location>
        <begin position="95"/>
        <end position="117"/>
    </location>
</feature>
<feature type="transmembrane region" description="Helical" evidence="1">
    <location>
        <begin position="48"/>
        <end position="70"/>
    </location>
</feature>
<dbReference type="Pfam" id="PF13787">
    <property type="entry name" value="HXXEE"/>
    <property type="match status" value="1"/>
</dbReference>
<keyword evidence="1" id="KW-1133">Transmembrane helix</keyword>